<dbReference type="GO" id="GO:0007219">
    <property type="term" value="P:Notch signaling pathway"/>
    <property type="evidence" value="ECO:0007669"/>
    <property type="project" value="UniProtKB-KW"/>
</dbReference>
<keyword evidence="10" id="KW-1185">Reference proteome</keyword>
<feature type="transmembrane region" description="Helical" evidence="8">
    <location>
        <begin position="16"/>
        <end position="37"/>
    </location>
</feature>
<dbReference type="InterPro" id="IPR019379">
    <property type="entry name" value="Gamma_Secretase_Asp_P_PEN2"/>
</dbReference>
<comment type="subcellular location">
    <subcellularLocation>
        <location evidence="1">Membrane</location>
        <topology evidence="1">Multi-pass membrane protein</topology>
    </subcellularLocation>
</comment>
<dbReference type="AlphaFoldDB" id="A0A177AUV9"/>
<dbReference type="Pfam" id="PF10251">
    <property type="entry name" value="PEN-2"/>
    <property type="match status" value="1"/>
</dbReference>
<evidence type="ECO:0000313" key="10">
    <source>
        <dbReference type="Proteomes" id="UP000078046"/>
    </source>
</evidence>
<gene>
    <name evidence="9" type="ORF">A3Q56_06508</name>
</gene>
<keyword evidence="5" id="KW-0914">Notch signaling pathway</keyword>
<evidence type="ECO:0000256" key="3">
    <source>
        <dbReference type="ARBA" id="ARBA00018306"/>
    </source>
</evidence>
<dbReference type="EMBL" id="LWCA01001151">
    <property type="protein sequence ID" value="OAF65779.1"/>
    <property type="molecule type" value="Genomic_DNA"/>
</dbReference>
<keyword evidence="6 8" id="KW-1133">Transmembrane helix</keyword>
<proteinExistence type="inferred from homology"/>
<reference evidence="9 10" key="1">
    <citation type="submission" date="2016-04" db="EMBL/GenBank/DDBJ databases">
        <title>The genome of Intoshia linei affirms orthonectids as highly simplified spiralians.</title>
        <authorList>
            <person name="Mikhailov K.V."/>
            <person name="Slusarev G.S."/>
            <person name="Nikitin M.A."/>
            <person name="Logacheva M.D."/>
            <person name="Penin A."/>
            <person name="Aleoshin V."/>
            <person name="Panchin Y.V."/>
        </authorList>
    </citation>
    <scope>NUCLEOTIDE SEQUENCE [LARGE SCALE GENOMIC DNA]</scope>
    <source>
        <strain evidence="9">Intl2013</strain>
        <tissue evidence="9">Whole animal</tissue>
    </source>
</reference>
<organism evidence="9 10">
    <name type="scientific">Intoshia linei</name>
    <dbReference type="NCBI Taxonomy" id="1819745"/>
    <lineage>
        <taxon>Eukaryota</taxon>
        <taxon>Metazoa</taxon>
        <taxon>Spiralia</taxon>
        <taxon>Lophotrochozoa</taxon>
        <taxon>Mesozoa</taxon>
        <taxon>Orthonectida</taxon>
        <taxon>Rhopaluridae</taxon>
        <taxon>Intoshia</taxon>
    </lineage>
</organism>
<keyword evidence="4 8" id="KW-0812">Transmembrane</keyword>
<sequence length="97" mass="11424">MSQKTYELKVLRICRLYFIAGIFFLPVMWIINAYWFLPVISDKRQSKTMKKVDTYVKLSIIGAVLYLVCIVTWCSVFYHAKFEYPEGINVYLPIGIN</sequence>
<comment type="similarity">
    <text evidence="2">Belongs to the PEN-2 family.</text>
</comment>
<evidence type="ECO:0000256" key="4">
    <source>
        <dbReference type="ARBA" id="ARBA00022692"/>
    </source>
</evidence>
<evidence type="ECO:0000256" key="7">
    <source>
        <dbReference type="ARBA" id="ARBA00023136"/>
    </source>
</evidence>
<evidence type="ECO:0000313" key="9">
    <source>
        <dbReference type="EMBL" id="OAF65779.1"/>
    </source>
</evidence>
<protein>
    <recommendedName>
        <fullName evidence="3">Gamma-secretase subunit PEN-2</fullName>
    </recommendedName>
</protein>
<dbReference type="GO" id="GO:0007220">
    <property type="term" value="P:Notch receptor processing"/>
    <property type="evidence" value="ECO:0007669"/>
    <property type="project" value="TreeGrafter"/>
</dbReference>
<feature type="transmembrane region" description="Helical" evidence="8">
    <location>
        <begin position="58"/>
        <end position="80"/>
    </location>
</feature>
<evidence type="ECO:0000256" key="5">
    <source>
        <dbReference type="ARBA" id="ARBA00022976"/>
    </source>
</evidence>
<dbReference type="Proteomes" id="UP000078046">
    <property type="component" value="Unassembled WGS sequence"/>
</dbReference>
<evidence type="ECO:0000256" key="1">
    <source>
        <dbReference type="ARBA" id="ARBA00004141"/>
    </source>
</evidence>
<dbReference type="PANTHER" id="PTHR16318:SF0">
    <property type="entry name" value="GAMMA-SECRETASE SUBUNIT PEN-2"/>
    <property type="match status" value="1"/>
</dbReference>
<dbReference type="OrthoDB" id="524898at2759"/>
<evidence type="ECO:0000256" key="8">
    <source>
        <dbReference type="SAM" id="Phobius"/>
    </source>
</evidence>
<accession>A0A177AUV9</accession>
<name>A0A177AUV9_9BILA</name>
<dbReference type="GO" id="GO:0070765">
    <property type="term" value="C:gamma-secretase complex"/>
    <property type="evidence" value="ECO:0007669"/>
    <property type="project" value="TreeGrafter"/>
</dbReference>
<comment type="caution">
    <text evidence="9">The sequence shown here is derived from an EMBL/GenBank/DDBJ whole genome shotgun (WGS) entry which is preliminary data.</text>
</comment>
<keyword evidence="7 8" id="KW-0472">Membrane</keyword>
<evidence type="ECO:0000256" key="2">
    <source>
        <dbReference type="ARBA" id="ARBA00009607"/>
    </source>
</evidence>
<dbReference type="PANTHER" id="PTHR16318">
    <property type="entry name" value="GAMMA-SECRETASE SUBUNIT PEN-2"/>
    <property type="match status" value="1"/>
</dbReference>
<evidence type="ECO:0000256" key="6">
    <source>
        <dbReference type="ARBA" id="ARBA00022989"/>
    </source>
</evidence>